<dbReference type="EMBL" id="LAZR01020003">
    <property type="protein sequence ID" value="KKL90448.1"/>
    <property type="molecule type" value="Genomic_DNA"/>
</dbReference>
<organism evidence="1">
    <name type="scientific">marine sediment metagenome</name>
    <dbReference type="NCBI Taxonomy" id="412755"/>
    <lineage>
        <taxon>unclassified sequences</taxon>
        <taxon>metagenomes</taxon>
        <taxon>ecological metagenomes</taxon>
    </lineage>
</organism>
<name>A0A0F9FVW6_9ZZZZ</name>
<reference evidence="1" key="1">
    <citation type="journal article" date="2015" name="Nature">
        <title>Complex archaea that bridge the gap between prokaryotes and eukaryotes.</title>
        <authorList>
            <person name="Spang A."/>
            <person name="Saw J.H."/>
            <person name="Jorgensen S.L."/>
            <person name="Zaremba-Niedzwiedzka K."/>
            <person name="Martijn J."/>
            <person name="Lind A.E."/>
            <person name="van Eijk R."/>
            <person name="Schleper C."/>
            <person name="Guy L."/>
            <person name="Ettema T.J."/>
        </authorList>
    </citation>
    <scope>NUCLEOTIDE SEQUENCE</scope>
</reference>
<dbReference type="AlphaFoldDB" id="A0A0F9FVW6"/>
<proteinExistence type="predicted"/>
<evidence type="ECO:0000313" key="1">
    <source>
        <dbReference type="EMBL" id="KKL90448.1"/>
    </source>
</evidence>
<gene>
    <name evidence="1" type="ORF">LCGC14_1904550</name>
</gene>
<accession>A0A0F9FVW6</accession>
<sequence length="129" mass="14053">MFLGKRKEVLKVLQTMGNKLCVYAGGPWPRYCDCKYGGPNLAHPGNEDSGCPELASIYVVVDLMTDIEWAAIAKRGDHGFADDAIETVLGEMNEVLFRCQCQGVPRVQPCGTACKYPYTDEKVGGGTNC</sequence>
<comment type="caution">
    <text evidence="1">The sequence shown here is derived from an EMBL/GenBank/DDBJ whole genome shotgun (WGS) entry which is preliminary data.</text>
</comment>
<protein>
    <submittedName>
        <fullName evidence="1">Uncharacterized protein</fullName>
    </submittedName>
</protein>